<feature type="region of interest" description="Disordered" evidence="1">
    <location>
        <begin position="39"/>
        <end position="102"/>
    </location>
</feature>
<gene>
    <name evidence="2" type="ORF">PPG34_07900</name>
</gene>
<dbReference type="RefSeq" id="WP_313832650.1">
    <property type="nucleotide sequence ID" value="NZ_JAQOUE010000001.1"/>
</dbReference>
<keyword evidence="3" id="KW-1185">Reference proteome</keyword>
<accession>A0ABU3K7C7</accession>
<evidence type="ECO:0000313" key="2">
    <source>
        <dbReference type="EMBL" id="MDT7042272.1"/>
    </source>
</evidence>
<organism evidence="2 3">
    <name type="scientific">Candidatus Nitronereus thalassa</name>
    <dbReference type="NCBI Taxonomy" id="3020898"/>
    <lineage>
        <taxon>Bacteria</taxon>
        <taxon>Pseudomonadati</taxon>
        <taxon>Nitrospirota</taxon>
        <taxon>Nitrospiria</taxon>
        <taxon>Nitrospirales</taxon>
        <taxon>Nitrospiraceae</taxon>
        <taxon>Candidatus Nitronereus</taxon>
    </lineage>
</organism>
<sequence>MPALYGGDTPHKNKPGFPIKNVGNDHIGLLLGLAIGYHQYMHNPPPKSRLDKSKDPPPRRIQTQIHRRNKAKAVYPLTDEWENSQESPPKGLKRPPEDMPKS</sequence>
<proteinExistence type="predicted"/>
<evidence type="ECO:0000256" key="1">
    <source>
        <dbReference type="SAM" id="MobiDB-lite"/>
    </source>
</evidence>
<evidence type="ECO:0000313" key="3">
    <source>
        <dbReference type="Proteomes" id="UP001250932"/>
    </source>
</evidence>
<protein>
    <submittedName>
        <fullName evidence="2">Uncharacterized protein</fullName>
    </submittedName>
</protein>
<name>A0ABU3K7C7_9BACT</name>
<dbReference type="Proteomes" id="UP001250932">
    <property type="component" value="Unassembled WGS sequence"/>
</dbReference>
<feature type="compositionally biased region" description="Basic and acidic residues" evidence="1">
    <location>
        <begin position="48"/>
        <end position="58"/>
    </location>
</feature>
<comment type="caution">
    <text evidence="2">The sequence shown here is derived from an EMBL/GenBank/DDBJ whole genome shotgun (WGS) entry which is preliminary data.</text>
</comment>
<reference evidence="2 3" key="1">
    <citation type="journal article" date="2023" name="ISME J.">
        <title>Cultivation and genomic characterization of novel and ubiquitous marine nitrite-oxidizing bacteria from the Nitrospirales.</title>
        <authorList>
            <person name="Mueller A.J."/>
            <person name="Daebeler A."/>
            <person name="Herbold C.W."/>
            <person name="Kirkegaard R.H."/>
            <person name="Daims H."/>
        </authorList>
    </citation>
    <scope>NUCLEOTIDE SEQUENCE [LARGE SCALE GENOMIC DNA]</scope>
    <source>
        <strain evidence="2 3">EB</strain>
    </source>
</reference>
<feature type="region of interest" description="Disordered" evidence="1">
    <location>
        <begin position="1"/>
        <end position="20"/>
    </location>
</feature>
<dbReference type="EMBL" id="JAQOUE010000001">
    <property type="protein sequence ID" value="MDT7042272.1"/>
    <property type="molecule type" value="Genomic_DNA"/>
</dbReference>